<evidence type="ECO:0008006" key="6">
    <source>
        <dbReference type="Google" id="ProtNLM"/>
    </source>
</evidence>
<accession>A0A819YQS0</accession>
<evidence type="ECO:0000256" key="1">
    <source>
        <dbReference type="ARBA" id="ARBA00022737"/>
    </source>
</evidence>
<dbReference type="AlphaFoldDB" id="A0A819YQS0"/>
<dbReference type="PANTHER" id="PTHR45641">
    <property type="entry name" value="TETRATRICOPEPTIDE REPEAT PROTEIN (AFU_ORTHOLOGUE AFUA_6G03870)"/>
    <property type="match status" value="1"/>
</dbReference>
<feature type="repeat" description="TPR" evidence="3">
    <location>
        <begin position="449"/>
        <end position="482"/>
    </location>
</feature>
<protein>
    <recommendedName>
        <fullName evidence="6">Tetratricopeptide repeat protein</fullName>
    </recommendedName>
</protein>
<keyword evidence="1" id="KW-0677">Repeat</keyword>
<feature type="non-terminal residue" evidence="4">
    <location>
        <position position="579"/>
    </location>
</feature>
<sequence>MTQILTQIENLSQIDSIFIFDWEQRSHDRPILEYSKLIGVFQDFDMLSSSIEEQMEFLNEHFQTFSFFDQNEYLIKDLSKHTANLLWYQLYHDVLSQPAYVTGDALQTMIHEFRSLYRENSKTFETIENFAREYRSDDALQWYLKKTFLYRTINKALKVKDIDQLYVLKSFMKDVTQCFIREHRKLIETGKEKLIVYRGMKLSRDQIEKFTENLGQLISTNGILITTSDHLIAMNQIICNQEKANLCSILLKIECDLLHMNGIDVIADLEEEYQMILFNSNATFQLVDVKMNEEITLIQLILSNESQTMKEKYINDSRRRIANISLDILFGQLMCDMGLWNQSQHYLEYLLNGSQLNNEDLAQIEYSLGDVYQLKAKWYDARKYYDRAYQAFNMQITYYPSGDITMMESLNNIGDLLFDQKQYNDALSYYQQALTICQTHAPYAINSVAFCMNNIGIILCTQQKYAEALEYHQKALNILENKSSLYQTGITDSLCYIGDLMIEEEKYSEARDYYRKALTLLENYLASPHINIADILNRMGHVLYHQRKYDEAIELYQQSLSVREKLDPDGNIDMATVLT</sequence>
<gene>
    <name evidence="4" type="ORF">JBS370_LOCUS34648</name>
</gene>
<feature type="repeat" description="TPR" evidence="3">
    <location>
        <begin position="407"/>
        <end position="440"/>
    </location>
</feature>
<dbReference type="PANTHER" id="PTHR45641:SF19">
    <property type="entry name" value="NEPHROCYSTIN-3"/>
    <property type="match status" value="1"/>
</dbReference>
<evidence type="ECO:0000313" key="4">
    <source>
        <dbReference type="EMBL" id="CAF4163893.1"/>
    </source>
</evidence>
<keyword evidence="2 3" id="KW-0802">TPR repeat</keyword>
<dbReference type="EMBL" id="CAJOBD010011203">
    <property type="protein sequence ID" value="CAF4163893.1"/>
    <property type="molecule type" value="Genomic_DNA"/>
</dbReference>
<feature type="repeat" description="TPR" evidence="3">
    <location>
        <begin position="491"/>
        <end position="524"/>
    </location>
</feature>
<dbReference type="PROSITE" id="PS50005">
    <property type="entry name" value="TPR"/>
    <property type="match status" value="4"/>
</dbReference>
<organism evidence="4 5">
    <name type="scientific">Rotaria sordida</name>
    <dbReference type="NCBI Taxonomy" id="392033"/>
    <lineage>
        <taxon>Eukaryota</taxon>
        <taxon>Metazoa</taxon>
        <taxon>Spiralia</taxon>
        <taxon>Gnathifera</taxon>
        <taxon>Rotifera</taxon>
        <taxon>Eurotatoria</taxon>
        <taxon>Bdelloidea</taxon>
        <taxon>Philodinida</taxon>
        <taxon>Philodinidae</taxon>
        <taxon>Rotaria</taxon>
    </lineage>
</organism>
<evidence type="ECO:0000256" key="2">
    <source>
        <dbReference type="ARBA" id="ARBA00022803"/>
    </source>
</evidence>
<evidence type="ECO:0000313" key="5">
    <source>
        <dbReference type="Proteomes" id="UP000663836"/>
    </source>
</evidence>
<reference evidence="4" key="1">
    <citation type="submission" date="2021-02" db="EMBL/GenBank/DDBJ databases">
        <authorList>
            <person name="Nowell W R."/>
        </authorList>
    </citation>
    <scope>NUCLEOTIDE SEQUENCE</scope>
</reference>
<feature type="repeat" description="TPR" evidence="3">
    <location>
        <begin position="533"/>
        <end position="566"/>
    </location>
</feature>
<proteinExistence type="predicted"/>
<evidence type="ECO:0000256" key="3">
    <source>
        <dbReference type="PROSITE-ProRule" id="PRU00339"/>
    </source>
</evidence>
<dbReference type="InterPro" id="IPR019734">
    <property type="entry name" value="TPR_rpt"/>
</dbReference>
<dbReference type="Gene3D" id="1.25.40.10">
    <property type="entry name" value="Tetratricopeptide repeat domain"/>
    <property type="match status" value="2"/>
</dbReference>
<comment type="caution">
    <text evidence="4">The sequence shown here is derived from an EMBL/GenBank/DDBJ whole genome shotgun (WGS) entry which is preliminary data.</text>
</comment>
<dbReference type="Pfam" id="PF13424">
    <property type="entry name" value="TPR_12"/>
    <property type="match status" value="2"/>
</dbReference>
<name>A0A819YQS0_9BILA</name>
<dbReference type="SMART" id="SM00028">
    <property type="entry name" value="TPR"/>
    <property type="match status" value="5"/>
</dbReference>
<dbReference type="InterPro" id="IPR011990">
    <property type="entry name" value="TPR-like_helical_dom_sf"/>
</dbReference>
<dbReference type="Proteomes" id="UP000663836">
    <property type="component" value="Unassembled WGS sequence"/>
</dbReference>
<dbReference type="SUPFAM" id="SSF48452">
    <property type="entry name" value="TPR-like"/>
    <property type="match status" value="1"/>
</dbReference>